<dbReference type="Proteomes" id="UP001212152">
    <property type="component" value="Unassembled WGS sequence"/>
</dbReference>
<sequence length="132" mass="14455">MAEHGHLWVQYHLVPESVLVHPQSTVGELMAQIAESFGLANPGSLRLLLPHSRGTCPGWVVGGLPGTFAAETVGWKTTVGQLVKLVFGDQWMGTINPAWADFIEVIDTPQLEDEPEKVYIKCYAGQDMLVID</sequence>
<organism evidence="1 2">
    <name type="scientific">Geranomyces variabilis</name>
    <dbReference type="NCBI Taxonomy" id="109894"/>
    <lineage>
        <taxon>Eukaryota</taxon>
        <taxon>Fungi</taxon>
        <taxon>Fungi incertae sedis</taxon>
        <taxon>Chytridiomycota</taxon>
        <taxon>Chytridiomycota incertae sedis</taxon>
        <taxon>Chytridiomycetes</taxon>
        <taxon>Spizellomycetales</taxon>
        <taxon>Powellomycetaceae</taxon>
        <taxon>Geranomyces</taxon>
    </lineage>
</organism>
<evidence type="ECO:0000313" key="1">
    <source>
        <dbReference type="EMBL" id="KAJ3177105.1"/>
    </source>
</evidence>
<keyword evidence="2" id="KW-1185">Reference proteome</keyword>
<gene>
    <name evidence="1" type="ORF">HDU87_004597</name>
</gene>
<evidence type="ECO:0000313" key="2">
    <source>
        <dbReference type="Proteomes" id="UP001212152"/>
    </source>
</evidence>
<dbReference type="EMBL" id="JADGJQ010000035">
    <property type="protein sequence ID" value="KAJ3177105.1"/>
    <property type="molecule type" value="Genomic_DNA"/>
</dbReference>
<proteinExistence type="predicted"/>
<dbReference type="AlphaFoldDB" id="A0AAD5TKC4"/>
<accession>A0AAD5TKC4</accession>
<protein>
    <submittedName>
        <fullName evidence="1">Uncharacterized protein</fullName>
    </submittedName>
</protein>
<name>A0AAD5TKC4_9FUNG</name>
<reference evidence="1" key="1">
    <citation type="submission" date="2020-05" db="EMBL/GenBank/DDBJ databases">
        <title>Phylogenomic resolution of chytrid fungi.</title>
        <authorList>
            <person name="Stajich J.E."/>
            <person name="Amses K."/>
            <person name="Simmons R."/>
            <person name="Seto K."/>
            <person name="Myers J."/>
            <person name="Bonds A."/>
            <person name="Quandt C.A."/>
            <person name="Barry K."/>
            <person name="Liu P."/>
            <person name="Grigoriev I."/>
            <person name="Longcore J.E."/>
            <person name="James T.Y."/>
        </authorList>
    </citation>
    <scope>NUCLEOTIDE SEQUENCE</scope>
    <source>
        <strain evidence="1">JEL0379</strain>
    </source>
</reference>
<comment type="caution">
    <text evidence="1">The sequence shown here is derived from an EMBL/GenBank/DDBJ whole genome shotgun (WGS) entry which is preliminary data.</text>
</comment>